<dbReference type="PANTHER" id="PTHR22953">
    <property type="entry name" value="ACID PHOSPHATASE RELATED"/>
    <property type="match status" value="1"/>
</dbReference>
<dbReference type="SUPFAM" id="SSF56300">
    <property type="entry name" value="Metallo-dependent phosphatases"/>
    <property type="match status" value="1"/>
</dbReference>
<dbReference type="AlphaFoldDB" id="A0A514CKN3"/>
<feature type="domain" description="Calcineurin-like phosphoesterase" evidence="2">
    <location>
        <begin position="176"/>
        <end position="347"/>
    </location>
</feature>
<evidence type="ECO:0000313" key="5">
    <source>
        <dbReference type="Proteomes" id="UP000316614"/>
    </source>
</evidence>
<protein>
    <submittedName>
        <fullName evidence="4">Metallophosphoesterase family protein</fullName>
    </submittedName>
</protein>
<evidence type="ECO:0000313" key="4">
    <source>
        <dbReference type="EMBL" id="QDH80234.1"/>
    </source>
</evidence>
<feature type="domain" description="Purple acid phosphatase N-terminal" evidence="3">
    <location>
        <begin position="49"/>
        <end position="149"/>
    </location>
</feature>
<evidence type="ECO:0000259" key="3">
    <source>
        <dbReference type="Pfam" id="PF16656"/>
    </source>
</evidence>
<dbReference type="InterPro" id="IPR029052">
    <property type="entry name" value="Metallo-depent_PP-like"/>
</dbReference>
<dbReference type="GO" id="GO:0046872">
    <property type="term" value="F:metal ion binding"/>
    <property type="evidence" value="ECO:0007669"/>
    <property type="project" value="InterPro"/>
</dbReference>
<evidence type="ECO:0000256" key="1">
    <source>
        <dbReference type="ARBA" id="ARBA00022729"/>
    </source>
</evidence>
<dbReference type="KEGG" id="echi:FKX85_14765"/>
<evidence type="ECO:0000259" key="2">
    <source>
        <dbReference type="Pfam" id="PF00149"/>
    </source>
</evidence>
<dbReference type="GO" id="GO:0003993">
    <property type="term" value="F:acid phosphatase activity"/>
    <property type="evidence" value="ECO:0007669"/>
    <property type="project" value="InterPro"/>
</dbReference>
<dbReference type="InterPro" id="IPR039331">
    <property type="entry name" value="PAPs-like"/>
</dbReference>
<keyword evidence="1" id="KW-0732">Signal</keyword>
<dbReference type="OrthoDB" id="9809781at2"/>
<organism evidence="4 5">
    <name type="scientific">Echinicola soli</name>
    <dbReference type="NCBI Taxonomy" id="2591634"/>
    <lineage>
        <taxon>Bacteria</taxon>
        <taxon>Pseudomonadati</taxon>
        <taxon>Bacteroidota</taxon>
        <taxon>Cytophagia</taxon>
        <taxon>Cytophagales</taxon>
        <taxon>Cyclobacteriaceae</taxon>
        <taxon>Echinicola</taxon>
    </lineage>
</organism>
<proteinExistence type="predicted"/>
<keyword evidence="5" id="KW-1185">Reference proteome</keyword>
<dbReference type="Pfam" id="PF16656">
    <property type="entry name" value="Pur_ac_phosph_N"/>
    <property type="match status" value="1"/>
</dbReference>
<dbReference type="Pfam" id="PF00149">
    <property type="entry name" value="Metallophos"/>
    <property type="match status" value="1"/>
</dbReference>
<dbReference type="Proteomes" id="UP000316614">
    <property type="component" value="Chromosome"/>
</dbReference>
<dbReference type="EMBL" id="CP041253">
    <property type="protein sequence ID" value="QDH80234.1"/>
    <property type="molecule type" value="Genomic_DNA"/>
</dbReference>
<gene>
    <name evidence="4" type="ORF">FKX85_14765</name>
</gene>
<reference evidence="4 5" key="1">
    <citation type="submission" date="2019-06" db="EMBL/GenBank/DDBJ databases">
        <title>Echinicola alkalisoli sp. nov. isolated from saline soil.</title>
        <authorList>
            <person name="Sun J.-Q."/>
            <person name="Xu L."/>
        </authorList>
    </citation>
    <scope>NUCLEOTIDE SEQUENCE [LARGE SCALE GENOMIC DNA]</scope>
    <source>
        <strain evidence="4 5">LN3S3</strain>
    </source>
</reference>
<dbReference type="InterPro" id="IPR004843">
    <property type="entry name" value="Calcineurin-like_PHP"/>
</dbReference>
<dbReference type="InterPro" id="IPR015914">
    <property type="entry name" value="PAPs_N"/>
</dbReference>
<accession>A0A514CKN3</accession>
<name>A0A514CKN3_9BACT</name>
<sequence length="448" mass="50749">MINSKSLVLSVLLLCLLCGFKLEVSGKSILDQDSVSFPDKVHLMPTAKPDRIILNLAANPLEAVGINWRTAASESTSFLQFAVATAGPAFSKKAETVTATTSYLETQQDDEPVIRAHYHEVDLTGLTPGQTYVYRVGSDKVWSEWFQFKMPKKDGPVSLFYFGDAQNDVSSKWSRVIREACFQFPRVDFMLYAGDLINYEDADFEWGGWFEAGSFVHASVPVMMTPGNHEYAKGVILSKHWKPQFNLPENGPEGLEEMAYEVNYPDLKVISLDAEQIDEIPAQKMAQVKWLREILEKNPKKWTIITFHYPIYSTKPNRINEDMLAYIKPVLEEYKVDMVLQGHDHAYARGRVTSKNGKELLGEGPMYVVSVSGPKMYDIGDDPWMDRRAYMTQLFQWINIGGDQLEYQALTATGELYDAFILQKDEQGKNTLINHIPATKERVGDNNP</sequence>
<dbReference type="InterPro" id="IPR008963">
    <property type="entry name" value="Purple_acid_Pase-like_N"/>
</dbReference>
<dbReference type="RefSeq" id="WP_141615470.1">
    <property type="nucleotide sequence ID" value="NZ_CP041253.1"/>
</dbReference>
<dbReference type="PANTHER" id="PTHR22953:SF153">
    <property type="entry name" value="PURPLE ACID PHOSPHATASE"/>
    <property type="match status" value="1"/>
</dbReference>
<dbReference type="SUPFAM" id="SSF49363">
    <property type="entry name" value="Purple acid phosphatase, N-terminal domain"/>
    <property type="match status" value="1"/>
</dbReference>
<dbReference type="Gene3D" id="3.60.21.10">
    <property type="match status" value="1"/>
</dbReference>
<dbReference type="Gene3D" id="2.60.40.380">
    <property type="entry name" value="Purple acid phosphatase-like, N-terminal"/>
    <property type="match status" value="1"/>
</dbReference>